<feature type="coiled-coil region" evidence="1">
    <location>
        <begin position="34"/>
        <end position="61"/>
    </location>
</feature>
<dbReference type="GO" id="GO:0055070">
    <property type="term" value="P:copper ion homeostasis"/>
    <property type="evidence" value="ECO:0007669"/>
    <property type="project" value="InterPro"/>
</dbReference>
<protein>
    <submittedName>
        <fullName evidence="2">Copper transport outer membrane protein MctB</fullName>
    </submittedName>
</protein>
<dbReference type="GO" id="GO:0016020">
    <property type="term" value="C:membrane"/>
    <property type="evidence" value="ECO:0007669"/>
    <property type="project" value="InterPro"/>
</dbReference>
<dbReference type="Proteomes" id="UP000256913">
    <property type="component" value="Unassembled WGS sequence"/>
</dbReference>
<dbReference type="Pfam" id="PF11382">
    <property type="entry name" value="MctB"/>
    <property type="match status" value="1"/>
</dbReference>
<evidence type="ECO:0000256" key="1">
    <source>
        <dbReference type="SAM" id="Coils"/>
    </source>
</evidence>
<comment type="caution">
    <text evidence="2">The sequence shown here is derived from an EMBL/GenBank/DDBJ whole genome shotgun (WGS) entry which is preliminary data.</text>
</comment>
<dbReference type="OrthoDB" id="4350157at2"/>
<keyword evidence="3" id="KW-1185">Reference proteome</keyword>
<dbReference type="RefSeq" id="WP_116070085.1">
    <property type="nucleotide sequence ID" value="NZ_BONB01000145.1"/>
</dbReference>
<dbReference type="InterPro" id="IPR021522">
    <property type="entry name" value="MctB"/>
</dbReference>
<evidence type="ECO:0000313" key="3">
    <source>
        <dbReference type="Proteomes" id="UP000256913"/>
    </source>
</evidence>
<name>A0A3D9ZNT2_9ACTN</name>
<proteinExistence type="predicted"/>
<dbReference type="AlphaFoldDB" id="A0A3D9ZNT2"/>
<accession>A0A3D9ZNT2</accession>
<keyword evidence="1" id="KW-0175">Coiled coil</keyword>
<dbReference type="EMBL" id="QUMQ01000001">
    <property type="protein sequence ID" value="REF98847.1"/>
    <property type="molecule type" value="Genomic_DNA"/>
</dbReference>
<evidence type="ECO:0000313" key="2">
    <source>
        <dbReference type="EMBL" id="REF98847.1"/>
    </source>
</evidence>
<sequence length="316" mass="32784">MINFRYHVVSLTAVFLALAIGLVVGTAALNGPVADSLNQRVSELRKDNTQLRDSVSSLQEEVKREEDFAAEMSQVVLPGRLTGRKILMVTLPSGRDQADPVRQMLTTAGATVTGRIDMQDSFFVPDNAQELLYLASSAAQPTIPATGLPSNSDGVETASALLASAVLDRAPGTAPPSAADLTALLTAYEKAKYISYSDAGKDKVTEPAQAVVIVTGLPYVDKESAQKDQAVVTMVSQFDKMGAVVVAGNGASDGNVVAAVRGDGALVKTISTVDNANTTQGQVVTALATAEMVNQGKAGQYGLGAGAGSMMPQQPQ</sequence>
<organism evidence="2 3">
    <name type="scientific">Asanoa ferruginea</name>
    <dbReference type="NCBI Taxonomy" id="53367"/>
    <lineage>
        <taxon>Bacteria</taxon>
        <taxon>Bacillati</taxon>
        <taxon>Actinomycetota</taxon>
        <taxon>Actinomycetes</taxon>
        <taxon>Micromonosporales</taxon>
        <taxon>Micromonosporaceae</taxon>
        <taxon>Asanoa</taxon>
    </lineage>
</organism>
<gene>
    <name evidence="2" type="ORF">DFJ67_4870</name>
</gene>
<reference evidence="2 3" key="1">
    <citation type="submission" date="2018-08" db="EMBL/GenBank/DDBJ databases">
        <title>Sequencing the genomes of 1000 actinobacteria strains.</title>
        <authorList>
            <person name="Klenk H.-P."/>
        </authorList>
    </citation>
    <scope>NUCLEOTIDE SEQUENCE [LARGE SCALE GENOMIC DNA]</scope>
    <source>
        <strain evidence="2 3">DSM 44099</strain>
    </source>
</reference>